<keyword evidence="2" id="KW-1185">Reference proteome</keyword>
<dbReference type="PANTHER" id="PTHR15396">
    <property type="entry name" value="RIBONUCLEASE P PROTEIN SUBUNIT P40"/>
    <property type="match status" value="1"/>
</dbReference>
<dbReference type="InterPro" id="IPR013893">
    <property type="entry name" value="RNase_P_Rpp40"/>
</dbReference>
<accession>W7I7T4</accession>
<protein>
    <submittedName>
        <fullName evidence="1">Uncharacterized protein</fullName>
    </submittedName>
</protein>
<dbReference type="AlphaFoldDB" id="W7I7T4"/>
<evidence type="ECO:0000313" key="1">
    <source>
        <dbReference type="EMBL" id="EWC48398.1"/>
    </source>
</evidence>
<dbReference type="GO" id="GO:0000447">
    <property type="term" value="P:endonucleolytic cleavage in ITS1 to separate SSU-rRNA from 5.8S rRNA and LSU-rRNA from tricistronic rRNA transcript (SSU-rRNA, 5.8S rRNA, LSU-rRNA)"/>
    <property type="evidence" value="ECO:0007669"/>
    <property type="project" value="TreeGrafter"/>
</dbReference>
<dbReference type="HOGENOM" id="CLU_048755_2_0_1"/>
<evidence type="ECO:0000313" key="2">
    <source>
        <dbReference type="Proteomes" id="UP000024837"/>
    </source>
</evidence>
<sequence length="425" mass="46987">MTQLVNKLAHEVPEAKCYITCGNLPGESAAGVSSRRPFSTILGHVYNQQVDVLLPDGVCEMVRLKLEEQLKPLQYHRVFMGLKAILDKEFYNNYIRQGNILLLSDGRVDVDNVYCLYDGTLYLFLTKEMYEKAGLVGKKAAFGGRKKERWVVEHDLRQPHMLHGKKAFDRLVWSFTNVFKEQKSWLFCDLNQEALNPPPANPNPGPSTTITGLTVPTTPRTAAPEVTRAAHATKLASFVHTVPQLSTTEYDRAVFYDWAYALHEWIALATLDADRLHAADSIDPFLSRYEPPTATADGPPATGDLAKISWRGFIPAEYISRIFGVLQSCVPADQWFSITAHGFQNAPVSWKGRQHGVVGGGAGGENLYTVLRLAASTVDGELQGQRGVTDDVVMEGVEGPVGGADAVQQARYIMWEVVGGRDQHS</sequence>
<dbReference type="GO" id="GO:0000172">
    <property type="term" value="C:ribonuclease MRP complex"/>
    <property type="evidence" value="ECO:0007669"/>
    <property type="project" value="TreeGrafter"/>
</dbReference>
<name>W7I7T4_9PEZI</name>
<dbReference type="OrthoDB" id="63112at2759"/>
<gene>
    <name evidence="1" type="ORF">DRE_02167</name>
</gene>
<dbReference type="GO" id="GO:0000171">
    <property type="term" value="F:ribonuclease MRP activity"/>
    <property type="evidence" value="ECO:0007669"/>
    <property type="project" value="TreeGrafter"/>
</dbReference>
<organism evidence="1 2">
    <name type="scientific">Drechslerella stenobrocha 248</name>
    <dbReference type="NCBI Taxonomy" id="1043628"/>
    <lineage>
        <taxon>Eukaryota</taxon>
        <taxon>Fungi</taxon>
        <taxon>Dikarya</taxon>
        <taxon>Ascomycota</taxon>
        <taxon>Pezizomycotina</taxon>
        <taxon>Orbiliomycetes</taxon>
        <taxon>Orbiliales</taxon>
        <taxon>Orbiliaceae</taxon>
        <taxon>Drechslerella</taxon>
    </lineage>
</organism>
<proteinExistence type="predicted"/>
<reference evidence="1 2" key="1">
    <citation type="submission" date="2013-05" db="EMBL/GenBank/DDBJ databases">
        <title>Drechslerella stenobrocha genome reveals carnivorous origination and mechanical trapping mechanism of predatory fungi.</title>
        <authorList>
            <person name="Liu X."/>
            <person name="Zhang W."/>
            <person name="Liu K."/>
        </authorList>
    </citation>
    <scope>NUCLEOTIDE SEQUENCE [LARGE SCALE GENOMIC DNA]</scope>
    <source>
        <strain evidence="1 2">248</strain>
    </source>
</reference>
<dbReference type="PANTHER" id="PTHR15396:SF1">
    <property type="entry name" value="RIBONUCLEASE P PROTEIN SUBUNIT P40"/>
    <property type="match status" value="1"/>
</dbReference>
<dbReference type="GO" id="GO:0030681">
    <property type="term" value="C:multimeric ribonuclease P complex"/>
    <property type="evidence" value="ECO:0007669"/>
    <property type="project" value="TreeGrafter"/>
</dbReference>
<dbReference type="Proteomes" id="UP000024837">
    <property type="component" value="Unassembled WGS sequence"/>
</dbReference>
<dbReference type="EMBL" id="KI966390">
    <property type="protein sequence ID" value="EWC48398.1"/>
    <property type="molecule type" value="Genomic_DNA"/>
</dbReference>
<dbReference type="GO" id="GO:0004526">
    <property type="term" value="F:ribonuclease P activity"/>
    <property type="evidence" value="ECO:0007669"/>
    <property type="project" value="TreeGrafter"/>
</dbReference>
<dbReference type="GO" id="GO:0001682">
    <property type="term" value="P:tRNA 5'-leader removal"/>
    <property type="evidence" value="ECO:0007669"/>
    <property type="project" value="InterPro"/>
</dbReference>
<dbReference type="Pfam" id="PF08584">
    <property type="entry name" value="Ribonuc_P_40"/>
    <property type="match status" value="1"/>
</dbReference>